<dbReference type="Pfam" id="PF13458">
    <property type="entry name" value="Peripla_BP_6"/>
    <property type="match status" value="1"/>
</dbReference>
<evidence type="ECO:0000256" key="4">
    <source>
        <dbReference type="SAM" id="SignalP"/>
    </source>
</evidence>
<keyword evidence="2 4" id="KW-0732">Signal</keyword>
<dbReference type="InterPro" id="IPR028081">
    <property type="entry name" value="Leu-bd"/>
</dbReference>
<comment type="similarity">
    <text evidence="1">Belongs to the leucine-binding protein family.</text>
</comment>
<proteinExistence type="inferred from homology"/>
<feature type="chain" id="PRO_5009196669" description="Leucine-binding protein domain-containing protein" evidence="4">
    <location>
        <begin position="33"/>
        <end position="440"/>
    </location>
</feature>
<name>A0A1E7KMK0_9ACTN</name>
<dbReference type="Gene3D" id="3.40.50.2300">
    <property type="match status" value="2"/>
</dbReference>
<dbReference type="STRING" id="1075402.AN216_04345"/>
<dbReference type="OrthoDB" id="3205678at2"/>
<feature type="domain" description="Leucine-binding protein" evidence="5">
    <location>
        <begin position="54"/>
        <end position="379"/>
    </location>
</feature>
<dbReference type="AlphaFoldDB" id="A0A1E7KMK0"/>
<sequence length="440" mass="46337">MTARRRAPKATALAAATAGYAALLSGCGSVPAGTGADTDPITVMTWAPQRAEASNMPGMPAMGQAYARWFNARGGINGRELEVLTCDERNDSVGAARCADRAVEEEVVAVVGSYSQHGRSFMSALEGAGIPYLGGYGVTEEEYTSPLSYPVNGGQPVLAAANGRQLAAEECSRVSLVRPDTITGDQLPPLLDAGLRDGGAPQAAPATDVRAPESATSYQQTAQRALEGALGAAPALGGTGLSGTGRSCVTAMLGGHTDTFLDSFRRAEAAGESVRTASVLGSVRQSLVDRTGGADSPLEGTYVTSWYPPADDPRWDTMREAVREHAFGDNRIDPDDPGAQTTWIAYTALRAALEQLDPGRTVTAEALRTVLDEGEALETGGLTPKLRWHYEDLLSAHDYPRLVNTHATYQRVRNGQVSTLPEGPDGFVDVEKSLENKRDG</sequence>
<gene>
    <name evidence="6" type="ORF">AN216_04345</name>
</gene>
<organism evidence="6 7">
    <name type="scientific">Streptomyces oceani</name>
    <dbReference type="NCBI Taxonomy" id="1075402"/>
    <lineage>
        <taxon>Bacteria</taxon>
        <taxon>Bacillati</taxon>
        <taxon>Actinomycetota</taxon>
        <taxon>Actinomycetes</taxon>
        <taxon>Kitasatosporales</taxon>
        <taxon>Streptomycetaceae</taxon>
        <taxon>Streptomyces</taxon>
    </lineage>
</organism>
<evidence type="ECO:0000313" key="7">
    <source>
        <dbReference type="Proteomes" id="UP000176101"/>
    </source>
</evidence>
<feature type="region of interest" description="Disordered" evidence="3">
    <location>
        <begin position="182"/>
        <end position="219"/>
    </location>
</feature>
<dbReference type="RefSeq" id="WP_070195255.1">
    <property type="nucleotide sequence ID" value="NZ_LJGU01000105.1"/>
</dbReference>
<accession>A0A1E7KMK0</accession>
<dbReference type="InterPro" id="IPR028082">
    <property type="entry name" value="Peripla_BP_I"/>
</dbReference>
<dbReference type="PATRIC" id="fig|1075402.3.peg.3530"/>
<dbReference type="Proteomes" id="UP000176101">
    <property type="component" value="Unassembled WGS sequence"/>
</dbReference>
<comment type="caution">
    <text evidence="6">The sequence shown here is derived from an EMBL/GenBank/DDBJ whole genome shotgun (WGS) entry which is preliminary data.</text>
</comment>
<reference evidence="6 7" key="1">
    <citation type="journal article" date="2016" name="Front. Microbiol.">
        <title>Comparative Genomics Analysis of Streptomyces Species Reveals Their Adaptation to the Marine Environment and Their Diversity at the Genomic Level.</title>
        <authorList>
            <person name="Tian X."/>
            <person name="Zhang Z."/>
            <person name="Yang T."/>
            <person name="Chen M."/>
            <person name="Li J."/>
            <person name="Chen F."/>
            <person name="Yang J."/>
            <person name="Li W."/>
            <person name="Zhang B."/>
            <person name="Zhang Z."/>
            <person name="Wu J."/>
            <person name="Zhang C."/>
            <person name="Long L."/>
            <person name="Xiao J."/>
        </authorList>
    </citation>
    <scope>NUCLEOTIDE SEQUENCE [LARGE SCALE GENOMIC DNA]</scope>
    <source>
        <strain evidence="6 7">SCSIO 02100</strain>
    </source>
</reference>
<keyword evidence="7" id="KW-1185">Reference proteome</keyword>
<evidence type="ECO:0000256" key="2">
    <source>
        <dbReference type="ARBA" id="ARBA00022729"/>
    </source>
</evidence>
<evidence type="ECO:0000256" key="3">
    <source>
        <dbReference type="SAM" id="MobiDB-lite"/>
    </source>
</evidence>
<dbReference type="EMBL" id="LJGU01000105">
    <property type="protein sequence ID" value="OEV05116.1"/>
    <property type="molecule type" value="Genomic_DNA"/>
</dbReference>
<dbReference type="PROSITE" id="PS51257">
    <property type="entry name" value="PROKAR_LIPOPROTEIN"/>
    <property type="match status" value="1"/>
</dbReference>
<evidence type="ECO:0000256" key="1">
    <source>
        <dbReference type="ARBA" id="ARBA00010062"/>
    </source>
</evidence>
<dbReference type="SUPFAM" id="SSF53822">
    <property type="entry name" value="Periplasmic binding protein-like I"/>
    <property type="match status" value="1"/>
</dbReference>
<protein>
    <recommendedName>
        <fullName evidence="5">Leucine-binding protein domain-containing protein</fullName>
    </recommendedName>
</protein>
<evidence type="ECO:0000259" key="5">
    <source>
        <dbReference type="Pfam" id="PF13458"/>
    </source>
</evidence>
<evidence type="ECO:0000313" key="6">
    <source>
        <dbReference type="EMBL" id="OEV05116.1"/>
    </source>
</evidence>
<feature type="signal peptide" evidence="4">
    <location>
        <begin position="1"/>
        <end position="32"/>
    </location>
</feature>